<name>A0A418NBQ4_9FLAO</name>
<reference evidence="3 5" key="2">
    <citation type="submission" date="2019-07" db="EMBL/GenBank/DDBJ databases">
        <title>Draft genome of two Muricauda strains isolated from deep sea.</title>
        <authorList>
            <person name="Sun C."/>
        </authorList>
    </citation>
    <scope>NUCLEOTIDE SEQUENCE [LARGE SCALE GENOMIC DNA]</scope>
    <source>
        <strain evidence="3 5">NH166</strain>
    </source>
</reference>
<evidence type="ECO:0000313" key="2">
    <source>
        <dbReference type="EMBL" id="RIV73187.1"/>
    </source>
</evidence>
<keyword evidence="1" id="KW-0175">Coiled coil</keyword>
<dbReference type="OrthoDB" id="355560at117743"/>
<dbReference type="AlphaFoldDB" id="A0A418NBQ4"/>
<organism evidence="2 4">
    <name type="scientific">Flagellimonas aequoris</name>
    <dbReference type="NCBI Taxonomy" id="2306997"/>
    <lineage>
        <taxon>Bacteria</taxon>
        <taxon>Pseudomonadati</taxon>
        <taxon>Bacteroidota</taxon>
        <taxon>Flavobacteriia</taxon>
        <taxon>Flavobacteriales</taxon>
        <taxon>Flavobacteriaceae</taxon>
        <taxon>Flagellimonas</taxon>
    </lineage>
</organism>
<dbReference type="RefSeq" id="WP_119638883.1">
    <property type="nucleotide sequence ID" value="NZ_QXFJ01000009.1"/>
</dbReference>
<dbReference type="EMBL" id="QXFJ01000009">
    <property type="protein sequence ID" value="RIV73187.1"/>
    <property type="molecule type" value="Genomic_DNA"/>
</dbReference>
<gene>
    <name evidence="2" type="ORF">D2U88_03335</name>
    <name evidence="3" type="ORF">FQ019_03310</name>
</gene>
<evidence type="ECO:0000313" key="5">
    <source>
        <dbReference type="Proteomes" id="UP000321528"/>
    </source>
</evidence>
<accession>A0A418NBQ4</accession>
<evidence type="ECO:0000313" key="4">
    <source>
        <dbReference type="Proteomes" id="UP000284189"/>
    </source>
</evidence>
<comment type="caution">
    <text evidence="2">The sequence shown here is derived from an EMBL/GenBank/DDBJ whole genome shotgun (WGS) entry which is preliminary data.</text>
</comment>
<dbReference type="EMBL" id="VNWL01000008">
    <property type="protein sequence ID" value="TXK06998.1"/>
    <property type="molecule type" value="Genomic_DNA"/>
</dbReference>
<reference evidence="2 4" key="1">
    <citation type="submission" date="2018-08" db="EMBL/GenBank/DDBJ databases">
        <title>Proposal of Muricauda 72 sp.nov. and Muricauda NH166 sp.nov., isolated from seawater.</title>
        <authorList>
            <person name="Cheng H."/>
            <person name="Wu Y.-H."/>
            <person name="Guo L.-L."/>
            <person name="Xu X.-W."/>
        </authorList>
    </citation>
    <scope>NUCLEOTIDE SEQUENCE [LARGE SCALE GENOMIC DNA]</scope>
    <source>
        <strain evidence="2 4">NH166</strain>
    </source>
</reference>
<sequence>MSDISLESLEKERDSLIRKIEAIERMIHEYHKDKDKPFFYVLDKSGNYKMIFESNLDTKKPLDGFPFKETWLNQIVYLLKDRGRFMGNEEIANALTDYHYSFNVDKMKRKVSVVISAAYKAKRIKGLIKVGVTKSAKDALWGFDKWLTEDKKIKEEHRPFEMGHIEEIIMV</sequence>
<dbReference type="Proteomes" id="UP000284189">
    <property type="component" value="Unassembled WGS sequence"/>
</dbReference>
<keyword evidence="5" id="KW-1185">Reference proteome</keyword>
<feature type="coiled-coil region" evidence="1">
    <location>
        <begin position="6"/>
        <end position="33"/>
    </location>
</feature>
<proteinExistence type="predicted"/>
<protein>
    <submittedName>
        <fullName evidence="2">Uncharacterized protein</fullName>
    </submittedName>
</protein>
<dbReference type="Proteomes" id="UP000321528">
    <property type="component" value="Unassembled WGS sequence"/>
</dbReference>
<evidence type="ECO:0000313" key="3">
    <source>
        <dbReference type="EMBL" id="TXK06998.1"/>
    </source>
</evidence>
<evidence type="ECO:0000256" key="1">
    <source>
        <dbReference type="SAM" id="Coils"/>
    </source>
</evidence>